<feature type="binding site" evidence="9">
    <location>
        <position position="150"/>
    </location>
    <ligand>
        <name>substrate</name>
    </ligand>
</feature>
<feature type="binding site" evidence="9">
    <location>
        <position position="242"/>
    </location>
    <ligand>
        <name>pyridoxal 5'-phosphate</name>
        <dbReference type="ChEBI" id="CHEBI:597326"/>
    </ligand>
</feature>
<keyword evidence="6 9" id="KW-0093">Biotin biosynthesis</keyword>
<evidence type="ECO:0000256" key="7">
    <source>
        <dbReference type="ARBA" id="ARBA00022898"/>
    </source>
</evidence>
<dbReference type="NCBIfam" id="NF004624">
    <property type="entry name" value="PRK05964.1"/>
    <property type="match status" value="1"/>
</dbReference>
<dbReference type="GO" id="GO:0030170">
    <property type="term" value="F:pyridoxal phosphate binding"/>
    <property type="evidence" value="ECO:0007669"/>
    <property type="project" value="UniProtKB-UniRule"/>
</dbReference>
<comment type="similarity">
    <text evidence="9">Belongs to the class-III pyridoxal-phosphate-dependent aminotransferase family. BioA subfamily.</text>
</comment>
<comment type="subunit">
    <text evidence="9">Homodimer.</text>
</comment>
<name>A0A7X0J5V6_9SPHI</name>
<comment type="catalytic activity">
    <reaction evidence="8 9">
        <text>(8S)-8-amino-7-oxononanoate + S-adenosyl-L-methionine = S-adenosyl-4-methylsulfanyl-2-oxobutanoate + (7R,8S)-7,8-diammoniononanoate</text>
        <dbReference type="Rhea" id="RHEA:16861"/>
        <dbReference type="ChEBI" id="CHEBI:16490"/>
        <dbReference type="ChEBI" id="CHEBI:59789"/>
        <dbReference type="ChEBI" id="CHEBI:149468"/>
        <dbReference type="ChEBI" id="CHEBI:149469"/>
        <dbReference type="EC" id="2.6.1.62"/>
    </reaction>
</comment>
<keyword evidence="7 9" id="KW-0663">Pyridoxal phosphate</keyword>
<dbReference type="GO" id="GO:0009102">
    <property type="term" value="P:biotin biosynthetic process"/>
    <property type="evidence" value="ECO:0007669"/>
    <property type="project" value="UniProtKB-UniRule"/>
</dbReference>
<dbReference type="InterPro" id="IPR049704">
    <property type="entry name" value="Aminotrans_3_PPA_site"/>
</dbReference>
<dbReference type="RefSeq" id="WP_184627665.1">
    <property type="nucleotide sequence ID" value="NZ_JACHCC010000010.1"/>
</dbReference>
<comment type="function">
    <text evidence="9">Catalyzes the transfer of the alpha-amino group from S-adenosyl-L-methionine (SAM) to 7-keto-8-aminopelargonic acid (KAPA) to form 7,8-diaminopelargonic acid (DAPA). It is the only aminotransferase known to utilize SAM as an amino donor.</text>
</comment>
<dbReference type="GO" id="GO:0005737">
    <property type="term" value="C:cytoplasm"/>
    <property type="evidence" value="ECO:0007669"/>
    <property type="project" value="UniProtKB-SubCell"/>
</dbReference>
<comment type="caution">
    <text evidence="10">The sequence shown here is derived from an EMBL/GenBank/DDBJ whole genome shotgun (WGS) entry which is preliminary data.</text>
</comment>
<dbReference type="Pfam" id="PF00202">
    <property type="entry name" value="Aminotran_3"/>
    <property type="match status" value="1"/>
</dbReference>
<dbReference type="PROSITE" id="PS00600">
    <property type="entry name" value="AA_TRANSFER_CLASS_3"/>
    <property type="match status" value="1"/>
</dbReference>
<sequence>MRLNEQDTLSLTERDLKVIWHPYTQMLHARYPTAIVRAEGSYLFDEDGKRYIDAISSWWVILHGHSHPYIADRVSAQIRKLDQVIFAGFTHEPAIELAEKLLGLLPQNQEKVFYTDNGSTAVEVALKMCIQYWHNQGQTRKLVLAFHHGYHGDTFGAMSISGRSAWTAPFDNYLFEVRYIDLPTADNLADLKKQISEISDQLACFVYEPLVQGSAGMVMYSATALDQLMNHCREENILMIQDEVFTGFGRTGKHFAADHLTESPDIMCFSKGLTGGTMPLGLTTCSEEIYNAFLSKDKLKTLFHGHSFTANPLACTAASASLDLLLREETQENINRICRKHAVFIKKTGGHRRIQSARQTGTILAIEWRTETGTSYFDDLRNLLYDYFLDKGILMRPLGNVIYILPPYCISDQDLDHIYEEIEGALELY</sequence>
<protein>
    <recommendedName>
        <fullName evidence="9">Adenosylmethionine-8-amino-7-oxononanoate aminotransferase</fullName>
        <ecNumber evidence="9">2.6.1.62</ecNumber>
    </recommendedName>
    <alternativeName>
        <fullName evidence="9">7,8-diamino-pelargonic acid aminotransferase</fullName>
        <shortName evidence="9">DAPA AT</shortName>
        <shortName evidence="9">DAPA aminotransferase</shortName>
    </alternativeName>
    <alternativeName>
        <fullName evidence="9">7,8-diaminononanoate synthase</fullName>
        <shortName evidence="9">DANS</shortName>
    </alternativeName>
    <alternativeName>
        <fullName evidence="9">Diaminopelargonic acid synthase</fullName>
    </alternativeName>
</protein>
<evidence type="ECO:0000313" key="11">
    <source>
        <dbReference type="Proteomes" id="UP000521017"/>
    </source>
</evidence>
<comment type="pathway">
    <text evidence="2 9">Cofactor biosynthesis; biotin biosynthesis; 7,8-diaminononanoate from 8-amino-7-oxononanoate (SAM route): step 1/1.</text>
</comment>
<feature type="binding site" evidence="9">
    <location>
        <position position="271"/>
    </location>
    <ligand>
        <name>substrate</name>
    </ligand>
</feature>
<dbReference type="PANTHER" id="PTHR42684:SF3">
    <property type="entry name" value="ADENOSYLMETHIONINE-8-AMINO-7-OXONONANOATE AMINOTRANSFERASE"/>
    <property type="match status" value="1"/>
</dbReference>
<proteinExistence type="inferred from homology"/>
<evidence type="ECO:0000313" key="10">
    <source>
        <dbReference type="EMBL" id="MBB6501688.1"/>
    </source>
</evidence>
<keyword evidence="5 9" id="KW-0949">S-adenosyl-L-methionine</keyword>
<accession>A0A7X0J5V6</accession>
<evidence type="ECO:0000256" key="9">
    <source>
        <dbReference type="HAMAP-Rule" id="MF_00834"/>
    </source>
</evidence>
<dbReference type="CDD" id="cd00610">
    <property type="entry name" value="OAT_like"/>
    <property type="match status" value="1"/>
</dbReference>
<dbReference type="EC" id="2.6.1.62" evidence="9"/>
<comment type="cofactor">
    <cofactor evidence="1 9">
        <name>pyridoxal 5'-phosphate</name>
        <dbReference type="ChEBI" id="CHEBI:597326"/>
    </cofactor>
</comment>
<feature type="binding site" evidence="9">
    <location>
        <position position="305"/>
    </location>
    <ligand>
        <name>substrate</name>
    </ligand>
</feature>
<dbReference type="Proteomes" id="UP000521017">
    <property type="component" value="Unassembled WGS sequence"/>
</dbReference>
<comment type="subcellular location">
    <subcellularLocation>
        <location evidence="9">Cytoplasm</location>
    </subcellularLocation>
</comment>
<feature type="binding site" evidence="9">
    <location>
        <begin position="118"/>
        <end position="119"/>
    </location>
    <ligand>
        <name>pyridoxal 5'-phosphate</name>
        <dbReference type="ChEBI" id="CHEBI:597326"/>
    </ligand>
</feature>
<dbReference type="InterPro" id="IPR015421">
    <property type="entry name" value="PyrdxlP-dep_Trfase_major"/>
</dbReference>
<dbReference type="GO" id="GO:0051537">
    <property type="term" value="F:2 iron, 2 sulfur cluster binding"/>
    <property type="evidence" value="ECO:0007669"/>
    <property type="project" value="UniProtKB-KW"/>
</dbReference>
<dbReference type="InterPro" id="IPR005814">
    <property type="entry name" value="Aminotrans_3"/>
</dbReference>
<dbReference type="NCBIfam" id="TIGR00508">
    <property type="entry name" value="bioA"/>
    <property type="match status" value="1"/>
</dbReference>
<evidence type="ECO:0000256" key="4">
    <source>
        <dbReference type="ARBA" id="ARBA00022679"/>
    </source>
</evidence>
<feature type="site" description="Participates in the substrate recognition with KAPA and in a stacking interaction with the adenine ring of SAM" evidence="9">
    <location>
        <position position="23"/>
    </location>
</feature>
<keyword evidence="9" id="KW-0963">Cytoplasm</keyword>
<dbReference type="InterPro" id="IPR005815">
    <property type="entry name" value="BioA"/>
</dbReference>
<reference evidence="10 11" key="1">
    <citation type="submission" date="2020-08" db="EMBL/GenBank/DDBJ databases">
        <title>Genomic Encyclopedia of Type Strains, Phase IV (KMG-V): Genome sequencing to study the core and pangenomes of soil and plant-associated prokaryotes.</title>
        <authorList>
            <person name="Whitman W."/>
        </authorList>
    </citation>
    <scope>NUCLEOTIDE SEQUENCE [LARGE SCALE GENOMIC DNA]</scope>
    <source>
        <strain evidence="10 11">M2T3</strain>
    </source>
</reference>
<organism evidence="10 11">
    <name type="scientific">Pedobacter cryoconitis</name>
    <dbReference type="NCBI Taxonomy" id="188932"/>
    <lineage>
        <taxon>Bacteria</taxon>
        <taxon>Pseudomonadati</taxon>
        <taxon>Bacteroidota</taxon>
        <taxon>Sphingobacteriia</taxon>
        <taxon>Sphingobacteriales</taxon>
        <taxon>Sphingobacteriaceae</taxon>
        <taxon>Pedobacter</taxon>
    </lineage>
</organism>
<dbReference type="GO" id="GO:0004141">
    <property type="term" value="F:dethiobiotin synthase activity"/>
    <property type="evidence" value="ECO:0007669"/>
    <property type="project" value="TreeGrafter"/>
</dbReference>
<dbReference type="InterPro" id="IPR015424">
    <property type="entry name" value="PyrdxlP-dep_Trfase"/>
</dbReference>
<feature type="binding site" evidence="9">
    <location>
        <begin position="306"/>
        <end position="307"/>
    </location>
    <ligand>
        <name>pyridoxal 5'-phosphate</name>
        <dbReference type="ChEBI" id="CHEBI:597326"/>
    </ligand>
</feature>
<evidence type="ECO:0000256" key="3">
    <source>
        <dbReference type="ARBA" id="ARBA00022576"/>
    </source>
</evidence>
<evidence type="ECO:0000256" key="1">
    <source>
        <dbReference type="ARBA" id="ARBA00001933"/>
    </source>
</evidence>
<feature type="binding site" evidence="9">
    <location>
        <position position="396"/>
    </location>
    <ligand>
        <name>substrate</name>
    </ligand>
</feature>
<evidence type="ECO:0000256" key="2">
    <source>
        <dbReference type="ARBA" id="ARBA00005063"/>
    </source>
</evidence>
<keyword evidence="3 9" id="KW-0032">Aminotransferase</keyword>
<evidence type="ECO:0000256" key="8">
    <source>
        <dbReference type="ARBA" id="ARBA00048449"/>
    </source>
</evidence>
<evidence type="ECO:0000256" key="5">
    <source>
        <dbReference type="ARBA" id="ARBA00022691"/>
    </source>
</evidence>
<dbReference type="SUPFAM" id="SSF53383">
    <property type="entry name" value="PLP-dependent transferases"/>
    <property type="match status" value="1"/>
</dbReference>
<dbReference type="GO" id="GO:0004015">
    <property type="term" value="F:adenosylmethionine-8-amino-7-oxononanoate transaminase activity"/>
    <property type="evidence" value="ECO:0007669"/>
    <property type="project" value="UniProtKB-UniRule"/>
</dbReference>
<dbReference type="UniPathway" id="UPA00078">
    <property type="reaction ID" value="UER00160"/>
</dbReference>
<evidence type="ECO:0000256" key="6">
    <source>
        <dbReference type="ARBA" id="ARBA00022756"/>
    </source>
</evidence>
<dbReference type="PANTHER" id="PTHR42684">
    <property type="entry name" value="ADENOSYLMETHIONINE-8-AMINO-7-OXONONANOATE AMINOTRANSFERASE"/>
    <property type="match status" value="1"/>
</dbReference>
<feature type="modified residue" description="N6-(pyridoxal phosphate)lysine" evidence="9">
    <location>
        <position position="271"/>
    </location>
</feature>
<dbReference type="EMBL" id="JACHCC010000010">
    <property type="protein sequence ID" value="MBB6501688.1"/>
    <property type="molecule type" value="Genomic_DNA"/>
</dbReference>
<dbReference type="InterPro" id="IPR015422">
    <property type="entry name" value="PyrdxlP-dep_Trfase_small"/>
</dbReference>
<keyword evidence="4 9" id="KW-0808">Transferase</keyword>
<dbReference type="HAMAP" id="MF_00834">
    <property type="entry name" value="BioA"/>
    <property type="match status" value="1"/>
</dbReference>
<dbReference type="Gene3D" id="3.90.1150.10">
    <property type="entry name" value="Aspartate Aminotransferase, domain 1"/>
    <property type="match status" value="1"/>
</dbReference>
<dbReference type="AlphaFoldDB" id="A0A7X0J5V6"/>
<gene>
    <name evidence="9" type="primary">bioA</name>
    <name evidence="10" type="ORF">HDF25_003863</name>
</gene>
<dbReference type="Gene3D" id="3.40.640.10">
    <property type="entry name" value="Type I PLP-dependent aspartate aminotransferase-like (Major domain)"/>
    <property type="match status" value="1"/>
</dbReference>
<feature type="binding site" evidence="9">
    <location>
        <position position="58"/>
    </location>
    <ligand>
        <name>substrate</name>
    </ligand>
</feature>